<keyword evidence="2" id="KW-1185">Reference proteome</keyword>
<evidence type="ECO:0000313" key="2">
    <source>
        <dbReference type="Proteomes" id="UP000036873"/>
    </source>
</evidence>
<proteinExistence type="predicted"/>
<organism evidence="1 2">
    <name type="scientific">Acetobacterium bakii</name>
    <dbReference type="NCBI Taxonomy" id="52689"/>
    <lineage>
        <taxon>Bacteria</taxon>
        <taxon>Bacillati</taxon>
        <taxon>Bacillota</taxon>
        <taxon>Clostridia</taxon>
        <taxon>Eubacteriales</taxon>
        <taxon>Eubacteriaceae</taxon>
        <taxon>Acetobacterium</taxon>
    </lineage>
</organism>
<dbReference type="EMBL" id="LGYO01000025">
    <property type="protein sequence ID" value="KNZ41705.1"/>
    <property type="molecule type" value="Genomic_DNA"/>
</dbReference>
<accession>A0A0L6U1L8</accession>
<comment type="caution">
    <text evidence="1">The sequence shown here is derived from an EMBL/GenBank/DDBJ whole genome shotgun (WGS) entry which is preliminary data.</text>
</comment>
<sequence>MKFSRGGSVKIGEIHPPATVGAFSPPKMLHEGGVVREAMLSDVINFLKLTQSSVVINKQKDILNQYLPDNKNINILPA</sequence>
<dbReference type="Proteomes" id="UP000036873">
    <property type="component" value="Unassembled WGS sequence"/>
</dbReference>
<dbReference type="AlphaFoldDB" id="A0A0L6U1L8"/>
<gene>
    <name evidence="1" type="ORF">AKG39_10495</name>
</gene>
<name>A0A0L6U1L8_9FIRM</name>
<protein>
    <submittedName>
        <fullName evidence="1">Uncharacterized protein</fullName>
    </submittedName>
</protein>
<reference evidence="2" key="1">
    <citation type="submission" date="2015-07" db="EMBL/GenBank/DDBJ databases">
        <title>Draft genome sequence of Acetobacterium bakii DSM 8293, a potential psychrophilic chemical producer through syngas fermentation.</title>
        <authorList>
            <person name="Song Y."/>
            <person name="Hwang S."/>
            <person name="Cho B.-K."/>
        </authorList>
    </citation>
    <scope>NUCLEOTIDE SEQUENCE [LARGE SCALE GENOMIC DNA]</scope>
    <source>
        <strain evidence="2">DSM 8239</strain>
    </source>
</reference>
<evidence type="ECO:0000313" key="1">
    <source>
        <dbReference type="EMBL" id="KNZ41705.1"/>
    </source>
</evidence>